<evidence type="ECO:0000313" key="12">
    <source>
        <dbReference type="EMBL" id="JAC79092.1"/>
    </source>
</evidence>
<dbReference type="GO" id="GO:0009435">
    <property type="term" value="P:NAD+ biosynthetic process"/>
    <property type="evidence" value="ECO:0007669"/>
    <property type="project" value="UniProtKB-UniRule"/>
</dbReference>
<proteinExistence type="inferred from homology"/>
<sequence>MRQRHAVLATCNLNQWAMDFKGNLERVIQSIELSKKKGATYRLGPELELPGYGCEDHFAEQDTVEHSWECLQKILEGGYTSGIVCDIGMPVVHAGVRYNCRVFCLDGRILLIRPKMYLANDGNYRETRYFATWKRLRTVEDFYLPVEIAESMKQRTCPIGDATLTFNDLVLGSETCEELFTPDAPHIQHALNGVEVIANGSGSHHQLRKLNQRLDLMKSGTAKAGGVYLYANQKGCDGSRLYFDGCACALVNGHVVEQGSQFSLSDVEVVVATVDVEEVVSYRGSICSLREQASSAERIPTVVVDFSVCRSSRVDISLAKEARYLLPEEEIAYGPACWLWDYMRRSGASGFLLPLSGGADSSSTAAITGFMCQLAVKAIAEGDKNVEADARRIGQYGDSDSIDDPRELANRIFVTVYMGTVNSSTETQERSKRLADEIGSYHLTVKIDSVVSALSALFTTITGKTPRFRSGGGSVPENLALQNIQARIRMVLAFMLAQLMNWVRGRSGFLLVLGSANVDEGLRGYLTKYDCSSADINPIGGISKGDLKSFLLWGAKHLGYPSLQSVVEATPTAELEPLSEGQIAQTDEADMGMTYEELGVFGRLRKISRCGPVSMFRSLLVQWKHCTPTEVAEKVKHFFRHYSINRHKMTTITPSYHAENYSPDDNRFDHRQFLYRVTWPWQFARIDELPEKAEGKVARPPAS</sequence>
<reference evidence="12" key="1">
    <citation type="submission" date="2014-05" db="EMBL/GenBank/DDBJ databases">
        <title>The transcriptome of the halophilic microalga Tetraselmis sp. GSL018 isolated from the Great Salt Lake, Utah.</title>
        <authorList>
            <person name="Jinkerson R.E."/>
            <person name="D'Adamo S."/>
            <person name="Posewitz M.C."/>
        </authorList>
    </citation>
    <scope>NUCLEOTIDE SEQUENCE</scope>
    <source>
        <strain evidence="12">GSL018</strain>
    </source>
</reference>
<dbReference type="GO" id="GO:0005524">
    <property type="term" value="F:ATP binding"/>
    <property type="evidence" value="ECO:0007669"/>
    <property type="project" value="UniProtKB-UniRule"/>
</dbReference>
<dbReference type="CDD" id="cd00553">
    <property type="entry name" value="NAD_synthase"/>
    <property type="match status" value="1"/>
</dbReference>
<evidence type="ECO:0000256" key="3">
    <source>
        <dbReference type="ARBA" id="ARBA00012743"/>
    </source>
</evidence>
<dbReference type="HAMAP" id="MF_02090">
    <property type="entry name" value="NadE_glutamine_dep"/>
    <property type="match status" value="1"/>
</dbReference>
<dbReference type="Gene3D" id="3.60.110.10">
    <property type="entry name" value="Carbon-nitrogen hydrolase"/>
    <property type="match status" value="1"/>
</dbReference>
<dbReference type="FunFam" id="3.40.50.620:FF:000036">
    <property type="entry name" value="Glutamine-dependent NAD(+) synthetase"/>
    <property type="match status" value="1"/>
</dbReference>
<accession>A0A061S1R4</accession>
<evidence type="ECO:0000256" key="5">
    <source>
        <dbReference type="ARBA" id="ARBA00022598"/>
    </source>
</evidence>
<gene>
    <name evidence="12" type="primary">NADSYN1</name>
    <name evidence="12" type="ORF">TSPGSL018_13557</name>
</gene>
<dbReference type="PIRSF" id="PIRSF006630">
    <property type="entry name" value="NADS_GAT"/>
    <property type="match status" value="1"/>
</dbReference>
<evidence type="ECO:0000256" key="6">
    <source>
        <dbReference type="ARBA" id="ARBA00022741"/>
    </source>
</evidence>
<comment type="pathway">
    <text evidence="1 10">Cofactor biosynthesis; NAD(+) biosynthesis; NAD(+) from deamido-NAD(+) (L-Gln route): step 1/1.</text>
</comment>
<dbReference type="GO" id="GO:0003952">
    <property type="term" value="F:NAD+ synthase (glutamine-hydrolyzing) activity"/>
    <property type="evidence" value="ECO:0007669"/>
    <property type="project" value="UniProtKB-UniRule"/>
</dbReference>
<dbReference type="GO" id="GO:0005737">
    <property type="term" value="C:cytoplasm"/>
    <property type="evidence" value="ECO:0007669"/>
    <property type="project" value="InterPro"/>
</dbReference>
<keyword evidence="7 10" id="KW-0067">ATP-binding</keyword>
<dbReference type="SUPFAM" id="SSF52402">
    <property type="entry name" value="Adenine nucleotide alpha hydrolases-like"/>
    <property type="match status" value="1"/>
</dbReference>
<keyword evidence="5 10" id="KW-0436">Ligase</keyword>
<dbReference type="NCBIfam" id="TIGR00552">
    <property type="entry name" value="nadE"/>
    <property type="match status" value="1"/>
</dbReference>
<dbReference type="GO" id="GO:0004359">
    <property type="term" value="F:glutaminase activity"/>
    <property type="evidence" value="ECO:0007669"/>
    <property type="project" value="InterPro"/>
</dbReference>
<dbReference type="EMBL" id="GBEZ01006294">
    <property type="protein sequence ID" value="JAC79092.1"/>
    <property type="molecule type" value="Transcribed_RNA"/>
</dbReference>
<comment type="catalytic activity">
    <reaction evidence="9 10">
        <text>deamido-NAD(+) + L-glutamine + ATP + H2O = L-glutamate + AMP + diphosphate + NAD(+) + H(+)</text>
        <dbReference type="Rhea" id="RHEA:24384"/>
        <dbReference type="ChEBI" id="CHEBI:15377"/>
        <dbReference type="ChEBI" id="CHEBI:15378"/>
        <dbReference type="ChEBI" id="CHEBI:29985"/>
        <dbReference type="ChEBI" id="CHEBI:30616"/>
        <dbReference type="ChEBI" id="CHEBI:33019"/>
        <dbReference type="ChEBI" id="CHEBI:57540"/>
        <dbReference type="ChEBI" id="CHEBI:58359"/>
        <dbReference type="ChEBI" id="CHEBI:58437"/>
        <dbReference type="ChEBI" id="CHEBI:456215"/>
        <dbReference type="EC" id="6.3.5.1"/>
    </reaction>
</comment>
<dbReference type="InterPro" id="IPR014729">
    <property type="entry name" value="Rossmann-like_a/b/a_fold"/>
</dbReference>
<dbReference type="InterPro" id="IPR036526">
    <property type="entry name" value="C-N_Hydrolase_sf"/>
</dbReference>
<dbReference type="PANTHER" id="PTHR23090">
    <property type="entry name" value="NH 3 /GLUTAMINE-DEPENDENT NAD + SYNTHETASE"/>
    <property type="match status" value="1"/>
</dbReference>
<evidence type="ECO:0000256" key="2">
    <source>
        <dbReference type="ARBA" id="ARBA00007145"/>
    </source>
</evidence>
<feature type="domain" description="CN hydrolase" evidence="11">
    <location>
        <begin position="6"/>
        <end position="276"/>
    </location>
</feature>
<dbReference type="CDD" id="cd07570">
    <property type="entry name" value="GAT_Gln-NAD-synth"/>
    <property type="match status" value="1"/>
</dbReference>
<evidence type="ECO:0000256" key="7">
    <source>
        <dbReference type="ARBA" id="ARBA00022840"/>
    </source>
</evidence>
<dbReference type="EC" id="6.3.5.1" evidence="3 10"/>
<protein>
    <recommendedName>
        <fullName evidence="4 10">Glutamine-dependent NAD(+) synthetase</fullName>
        <ecNumber evidence="3 10">6.3.5.1</ecNumber>
    </recommendedName>
    <alternativeName>
        <fullName evidence="10">NAD(+) synthase [glutamine-hydrolyzing]</fullName>
    </alternativeName>
</protein>
<name>A0A061S1R4_9CHLO</name>
<dbReference type="SUPFAM" id="SSF56317">
    <property type="entry name" value="Carbon-nitrogen hydrolase"/>
    <property type="match status" value="1"/>
</dbReference>
<dbReference type="Gene3D" id="3.40.50.620">
    <property type="entry name" value="HUPs"/>
    <property type="match status" value="1"/>
</dbReference>
<evidence type="ECO:0000256" key="8">
    <source>
        <dbReference type="ARBA" id="ARBA00023027"/>
    </source>
</evidence>
<evidence type="ECO:0000259" key="11">
    <source>
        <dbReference type="PROSITE" id="PS50263"/>
    </source>
</evidence>
<evidence type="ECO:0000256" key="1">
    <source>
        <dbReference type="ARBA" id="ARBA00005188"/>
    </source>
</evidence>
<keyword evidence="6 10" id="KW-0547">Nucleotide-binding</keyword>
<evidence type="ECO:0000256" key="10">
    <source>
        <dbReference type="PIRNR" id="PIRNR006630"/>
    </source>
</evidence>
<dbReference type="Pfam" id="PF00795">
    <property type="entry name" value="CN_hydrolase"/>
    <property type="match status" value="1"/>
</dbReference>
<dbReference type="UniPathway" id="UPA00253">
    <property type="reaction ID" value="UER00334"/>
</dbReference>
<comment type="similarity">
    <text evidence="2 10">In the C-terminal section; belongs to the NAD synthetase family.</text>
</comment>
<dbReference type="AlphaFoldDB" id="A0A061S1R4"/>
<keyword evidence="8 10" id="KW-0520">NAD</keyword>
<dbReference type="InterPro" id="IPR022310">
    <property type="entry name" value="NAD/GMP_synthase"/>
</dbReference>
<dbReference type="InterPro" id="IPR014445">
    <property type="entry name" value="Gln-dep_NAD_synthase"/>
</dbReference>
<dbReference type="InterPro" id="IPR003694">
    <property type="entry name" value="NAD_synthase"/>
</dbReference>
<dbReference type="PANTHER" id="PTHR23090:SF9">
    <property type="entry name" value="GLUTAMINE-DEPENDENT NAD(+) SYNTHETASE"/>
    <property type="match status" value="1"/>
</dbReference>
<dbReference type="InterPro" id="IPR003010">
    <property type="entry name" value="C-N_Hydrolase"/>
</dbReference>
<evidence type="ECO:0000256" key="4">
    <source>
        <dbReference type="ARBA" id="ARBA00017309"/>
    </source>
</evidence>
<evidence type="ECO:0000256" key="9">
    <source>
        <dbReference type="ARBA" id="ARBA00052340"/>
    </source>
</evidence>
<dbReference type="FunFam" id="3.60.110.10:FF:000003">
    <property type="entry name" value="Glutamine-dependent NAD(+) synthetase"/>
    <property type="match status" value="1"/>
</dbReference>
<dbReference type="Pfam" id="PF02540">
    <property type="entry name" value="NAD_synthase"/>
    <property type="match status" value="1"/>
</dbReference>
<dbReference type="PROSITE" id="PS50263">
    <property type="entry name" value="CN_HYDROLASE"/>
    <property type="match status" value="1"/>
</dbReference>
<organism evidence="12">
    <name type="scientific">Tetraselmis sp. GSL018</name>
    <dbReference type="NCBI Taxonomy" id="582737"/>
    <lineage>
        <taxon>Eukaryota</taxon>
        <taxon>Viridiplantae</taxon>
        <taxon>Chlorophyta</taxon>
        <taxon>core chlorophytes</taxon>
        <taxon>Chlorodendrophyceae</taxon>
        <taxon>Chlorodendrales</taxon>
        <taxon>Chlorodendraceae</taxon>
        <taxon>Tetraselmis</taxon>
    </lineage>
</organism>